<gene>
    <name evidence="1" type="ORF">SEVIR_5G154800v2</name>
</gene>
<protein>
    <submittedName>
        <fullName evidence="1">Uncharacterized protein</fullName>
    </submittedName>
</protein>
<dbReference type="Proteomes" id="UP000298652">
    <property type="component" value="Chromosome 5"/>
</dbReference>
<keyword evidence="2" id="KW-1185">Reference proteome</keyword>
<proteinExistence type="predicted"/>
<accession>A0A4U6UH26</accession>
<evidence type="ECO:0000313" key="1">
    <source>
        <dbReference type="EMBL" id="TKW14235.1"/>
    </source>
</evidence>
<organism evidence="1 2">
    <name type="scientific">Setaria viridis</name>
    <name type="common">Green bristlegrass</name>
    <name type="synonym">Setaria italica subsp. viridis</name>
    <dbReference type="NCBI Taxonomy" id="4556"/>
    <lineage>
        <taxon>Eukaryota</taxon>
        <taxon>Viridiplantae</taxon>
        <taxon>Streptophyta</taxon>
        <taxon>Embryophyta</taxon>
        <taxon>Tracheophyta</taxon>
        <taxon>Spermatophyta</taxon>
        <taxon>Magnoliopsida</taxon>
        <taxon>Liliopsida</taxon>
        <taxon>Poales</taxon>
        <taxon>Poaceae</taxon>
        <taxon>PACMAD clade</taxon>
        <taxon>Panicoideae</taxon>
        <taxon>Panicodae</taxon>
        <taxon>Paniceae</taxon>
        <taxon>Cenchrinae</taxon>
        <taxon>Setaria</taxon>
    </lineage>
</organism>
<sequence>MTVLPPRSRPVRPQDLTADFVAVKPSPVVSACTPHHNHQTDAPDHFSSEEINPSAVADPVLFRRPPSTPPRRVEYVEIPSKLAQEGEGVIVVEQGPEATLELIVELAVPKEQQGKHRSITPI</sequence>
<name>A0A4U6UH26_SETVI</name>
<dbReference type="Gramene" id="TKW14235">
    <property type="protein sequence ID" value="TKW14235"/>
    <property type="gene ID" value="SEVIR_5G154800v2"/>
</dbReference>
<dbReference type="AlphaFoldDB" id="A0A4U6UH26"/>
<reference evidence="1" key="1">
    <citation type="submission" date="2019-03" db="EMBL/GenBank/DDBJ databases">
        <title>WGS assembly of Setaria viridis.</title>
        <authorList>
            <person name="Huang P."/>
            <person name="Jenkins J."/>
            <person name="Grimwood J."/>
            <person name="Barry K."/>
            <person name="Healey A."/>
            <person name="Mamidi S."/>
            <person name="Sreedasyam A."/>
            <person name="Shu S."/>
            <person name="Feldman M."/>
            <person name="Wu J."/>
            <person name="Yu Y."/>
            <person name="Chen C."/>
            <person name="Johnson J."/>
            <person name="Rokhsar D."/>
            <person name="Baxter I."/>
            <person name="Schmutz J."/>
            <person name="Brutnell T."/>
            <person name="Kellogg E."/>
        </authorList>
    </citation>
    <scope>NUCLEOTIDE SEQUENCE [LARGE SCALE GENOMIC DNA]</scope>
</reference>
<dbReference type="EMBL" id="CM016556">
    <property type="protein sequence ID" value="TKW14235.1"/>
    <property type="molecule type" value="Genomic_DNA"/>
</dbReference>
<evidence type="ECO:0000313" key="2">
    <source>
        <dbReference type="Proteomes" id="UP000298652"/>
    </source>
</evidence>